<evidence type="ECO:0000256" key="1">
    <source>
        <dbReference type="SAM" id="MobiDB-lite"/>
    </source>
</evidence>
<evidence type="ECO:0000259" key="2">
    <source>
        <dbReference type="PROSITE" id="PS51178"/>
    </source>
</evidence>
<accession>A0A921LA51</accession>
<protein>
    <submittedName>
        <fullName evidence="3">PASTA domain-containing protein</fullName>
    </submittedName>
</protein>
<dbReference type="SMART" id="SM00740">
    <property type="entry name" value="PASTA"/>
    <property type="match status" value="1"/>
</dbReference>
<name>A0A921LA51_9LACO</name>
<sequence length="190" mass="20657">IDSGKKVVTKNKPLTLTIAKVKTVKPKTVKVRDLTGYNLKSIQDYATEVHLRLDTSYAYSSDIEEGLLVSQSPEANTTINQGETLSVVISKGPDPEKTTDSDSESSNSNTNSNTTKTVTKDITIPYDANGDNSITIYISDSTHSINSPYRTMTISEDTPVTLSFNLKDGQTGSYIVERNNKTVLGGSVNR</sequence>
<dbReference type="EMBL" id="DYWC01000155">
    <property type="protein sequence ID" value="HJF87132.1"/>
    <property type="molecule type" value="Genomic_DNA"/>
</dbReference>
<dbReference type="Gene3D" id="2.60.40.2560">
    <property type="match status" value="1"/>
</dbReference>
<feature type="domain" description="PASTA" evidence="2">
    <location>
        <begin position="25"/>
        <end position="91"/>
    </location>
</feature>
<gene>
    <name evidence="3" type="ORF">K8V88_06815</name>
</gene>
<feature type="compositionally biased region" description="Low complexity" evidence="1">
    <location>
        <begin position="104"/>
        <end position="116"/>
    </location>
</feature>
<dbReference type="Pfam" id="PF03793">
    <property type="entry name" value="PASTA"/>
    <property type="match status" value="1"/>
</dbReference>
<dbReference type="CDD" id="cd06577">
    <property type="entry name" value="PASTA_pknB"/>
    <property type="match status" value="1"/>
</dbReference>
<feature type="region of interest" description="Disordered" evidence="1">
    <location>
        <begin position="79"/>
        <end position="116"/>
    </location>
</feature>
<dbReference type="Proteomes" id="UP000747013">
    <property type="component" value="Unassembled WGS sequence"/>
</dbReference>
<proteinExistence type="predicted"/>
<evidence type="ECO:0000313" key="4">
    <source>
        <dbReference type="Proteomes" id="UP000747013"/>
    </source>
</evidence>
<dbReference type="Gene3D" id="3.30.10.20">
    <property type="match status" value="1"/>
</dbReference>
<feature type="non-terminal residue" evidence="3">
    <location>
        <position position="1"/>
    </location>
</feature>
<evidence type="ECO:0000313" key="3">
    <source>
        <dbReference type="EMBL" id="HJF87132.1"/>
    </source>
</evidence>
<dbReference type="AlphaFoldDB" id="A0A921LA51"/>
<dbReference type="PROSITE" id="PS51178">
    <property type="entry name" value="PASTA"/>
    <property type="match status" value="1"/>
</dbReference>
<reference evidence="3" key="1">
    <citation type="journal article" date="2021" name="PeerJ">
        <title>Extensive microbial diversity within the chicken gut microbiome revealed by metagenomics and culture.</title>
        <authorList>
            <person name="Gilroy R."/>
            <person name="Ravi A."/>
            <person name="Getino M."/>
            <person name="Pursley I."/>
            <person name="Horton D.L."/>
            <person name="Alikhan N.F."/>
            <person name="Baker D."/>
            <person name="Gharbi K."/>
            <person name="Hall N."/>
            <person name="Watson M."/>
            <person name="Adriaenssens E.M."/>
            <person name="Foster-Nyarko E."/>
            <person name="Jarju S."/>
            <person name="Secka A."/>
            <person name="Antonio M."/>
            <person name="Oren A."/>
            <person name="Chaudhuri R.R."/>
            <person name="La Ragione R."/>
            <person name="Hildebrand F."/>
            <person name="Pallen M.J."/>
        </authorList>
    </citation>
    <scope>NUCLEOTIDE SEQUENCE</scope>
    <source>
        <strain evidence="3">7886</strain>
    </source>
</reference>
<comment type="caution">
    <text evidence="3">The sequence shown here is derived from an EMBL/GenBank/DDBJ whole genome shotgun (WGS) entry which is preliminary data.</text>
</comment>
<dbReference type="InterPro" id="IPR005543">
    <property type="entry name" value="PASTA_dom"/>
</dbReference>
<organism evidence="3 4">
    <name type="scientific">Companilactobacillus farciminis</name>
    <dbReference type="NCBI Taxonomy" id="1612"/>
    <lineage>
        <taxon>Bacteria</taxon>
        <taxon>Bacillati</taxon>
        <taxon>Bacillota</taxon>
        <taxon>Bacilli</taxon>
        <taxon>Lactobacillales</taxon>
        <taxon>Lactobacillaceae</taxon>
        <taxon>Companilactobacillus</taxon>
    </lineage>
</organism>
<reference evidence="3" key="2">
    <citation type="submission" date="2021-09" db="EMBL/GenBank/DDBJ databases">
        <authorList>
            <person name="Gilroy R."/>
        </authorList>
    </citation>
    <scope>NUCLEOTIDE SEQUENCE</scope>
    <source>
        <strain evidence="3">7886</strain>
    </source>
</reference>